<evidence type="ECO:0000313" key="2">
    <source>
        <dbReference type="Proteomes" id="UP001157911"/>
    </source>
</evidence>
<organism evidence="1 2">
    <name type="scientific">Desulfurobacterium pacificum</name>
    <dbReference type="NCBI Taxonomy" id="240166"/>
    <lineage>
        <taxon>Bacteria</taxon>
        <taxon>Pseudomonadati</taxon>
        <taxon>Aquificota</taxon>
        <taxon>Aquificia</taxon>
        <taxon>Desulfurobacteriales</taxon>
        <taxon>Desulfurobacteriaceae</taxon>
        <taxon>Desulfurobacterium</taxon>
    </lineage>
</organism>
<accession>A0ABY1NAY2</accession>
<keyword evidence="2" id="KW-1185">Reference proteome</keyword>
<evidence type="ECO:0000313" key="1">
    <source>
        <dbReference type="EMBL" id="SMP05196.1"/>
    </source>
</evidence>
<comment type="caution">
    <text evidence="1">The sequence shown here is derived from an EMBL/GenBank/DDBJ whole genome shotgun (WGS) entry which is preliminary data.</text>
</comment>
<reference evidence="1 2" key="1">
    <citation type="submission" date="2017-05" db="EMBL/GenBank/DDBJ databases">
        <authorList>
            <person name="Varghese N."/>
            <person name="Submissions S."/>
        </authorList>
    </citation>
    <scope>NUCLEOTIDE SEQUENCE [LARGE SCALE GENOMIC DNA]</scope>
    <source>
        <strain evidence="1 2">DSM 15522</strain>
    </source>
</reference>
<protein>
    <submittedName>
        <fullName evidence="1">Uncharacterized protein</fullName>
    </submittedName>
</protein>
<dbReference type="Proteomes" id="UP001157911">
    <property type="component" value="Unassembled WGS sequence"/>
</dbReference>
<name>A0ABY1NAY2_9BACT</name>
<proteinExistence type="predicted"/>
<sequence length="47" mass="4968">MRVAIPSIFQGISTRTSEERKNCGGSSVAIPSIFQGISTGVTAGLRW</sequence>
<dbReference type="EMBL" id="FXUB01000001">
    <property type="protein sequence ID" value="SMP05196.1"/>
    <property type="molecule type" value="Genomic_DNA"/>
</dbReference>
<gene>
    <name evidence="1" type="ORF">SAMN06265339_0288</name>
</gene>